<dbReference type="EMBL" id="QFCR01000009">
    <property type="protein sequence ID" value="TNK90460.1"/>
    <property type="molecule type" value="Genomic_DNA"/>
</dbReference>
<name>A0A5C4TJ53_FRUSA</name>
<dbReference type="AlphaFoldDB" id="A0A5C4TJ53"/>
<organism evidence="1 2">
    <name type="scientific">Fructilactobacillus sanfranciscensis</name>
    <name type="common">Lactobacillus sanfranciscensis</name>
    <dbReference type="NCBI Taxonomy" id="1625"/>
    <lineage>
        <taxon>Bacteria</taxon>
        <taxon>Bacillati</taxon>
        <taxon>Bacillota</taxon>
        <taxon>Bacilli</taxon>
        <taxon>Lactobacillales</taxon>
        <taxon>Lactobacillaceae</taxon>
        <taxon>Fructilactobacillus</taxon>
    </lineage>
</organism>
<sequence length="270" mass="30575">MSYKRVILVDLAALGLRSDNESAQHNSDNDTMVTHVLNQSSDFSLPALHKLGFFNVFFNDNEEIDPHIVATYGLARTRCIVNKPCSGLREMFDCSLSYRVSSVFEETAKHTNSIIISKFVSYLFSQELSDIYQVSTDEEAFSELDHQIEKNDEGFFYTQLPQLQELAQSNDFDAFTDELTVVDHHLSNLMNNLSDDDLLMVVSSRIGDNRTRDGFPTYKILPVMIHDNHSDCHHFKNEPYVCEVGATVLAAMGLQDQVISPKHSLLPCIK</sequence>
<dbReference type="Gene3D" id="3.40.720.10">
    <property type="entry name" value="Alkaline Phosphatase, subunit A"/>
    <property type="match status" value="1"/>
</dbReference>
<gene>
    <name evidence="1" type="ORF">DID87_03920</name>
</gene>
<dbReference type="SUPFAM" id="SSF53649">
    <property type="entry name" value="Alkaline phosphatase-like"/>
    <property type="match status" value="1"/>
</dbReference>
<accession>A0A5C4TJ53</accession>
<comment type="caution">
    <text evidence="1">The sequence shown here is derived from an EMBL/GenBank/DDBJ whole genome shotgun (WGS) entry which is preliminary data.</text>
</comment>
<dbReference type="Proteomes" id="UP000313312">
    <property type="component" value="Unassembled WGS sequence"/>
</dbReference>
<evidence type="ECO:0000313" key="2">
    <source>
        <dbReference type="Proteomes" id="UP000313312"/>
    </source>
</evidence>
<dbReference type="InterPro" id="IPR017850">
    <property type="entry name" value="Alkaline_phosphatase_core_sf"/>
</dbReference>
<proteinExistence type="predicted"/>
<evidence type="ECO:0000313" key="1">
    <source>
        <dbReference type="EMBL" id="TNK90460.1"/>
    </source>
</evidence>
<dbReference type="RefSeq" id="WP_139571121.1">
    <property type="nucleotide sequence ID" value="NZ_QFCR01000009.1"/>
</dbReference>
<protein>
    <submittedName>
        <fullName evidence="1">Phosphopentomutase</fullName>
    </submittedName>
</protein>
<reference evidence="1 2" key="1">
    <citation type="submission" date="2018-05" db="EMBL/GenBank/DDBJ databases">
        <title>Lactobacillus sanfranciscensis Ah4 draft denome sequence.</title>
        <authorList>
            <person name="Zhang G."/>
        </authorList>
    </citation>
    <scope>NUCLEOTIDE SEQUENCE [LARGE SCALE GENOMIC DNA]</scope>
    <source>
        <strain evidence="1 2">Ah4</strain>
    </source>
</reference>